<dbReference type="GO" id="GO:0016989">
    <property type="term" value="F:sigma factor antagonist activity"/>
    <property type="evidence" value="ECO:0007669"/>
    <property type="project" value="TreeGrafter"/>
</dbReference>
<gene>
    <name evidence="3" type="ORF">MNBD_PLANCTO02-2205</name>
</gene>
<evidence type="ECO:0000256" key="1">
    <source>
        <dbReference type="SAM" id="Phobius"/>
    </source>
</evidence>
<feature type="domain" description="FecR protein" evidence="2">
    <location>
        <begin position="155"/>
        <end position="242"/>
    </location>
</feature>
<dbReference type="Pfam" id="PF04773">
    <property type="entry name" value="FecR"/>
    <property type="match status" value="1"/>
</dbReference>
<dbReference type="InterPro" id="IPR012373">
    <property type="entry name" value="Ferrdict_sens_TM"/>
</dbReference>
<keyword evidence="1" id="KW-1133">Transmembrane helix</keyword>
<proteinExistence type="predicted"/>
<dbReference type="Gene3D" id="2.60.120.1440">
    <property type="match status" value="1"/>
</dbReference>
<sequence length="341" mass="38157">MSRESNNLEQVQSLLRLIDVGVVQPEIMRSLHTVIKKDPVARQFYIRQMHLRTSLLWSFASDDFHQEVAQIPFQGRRSLAKKLQRIEQKPHKFFFPTKIQFGLLFVLMSFSLWASYSFFKHVFFVTVASTHQKEIGENNIVNNTVNSNKQKEKQTLTQGTVELLLPTGVKVFIAAPATFQVTGENEITLSHGTLLANVTPEAGKGFTVKTPRGRVVDLGTIFGVEVESSGTSSVQVFKGNVELWNSSGTKTPLTAGKTMRAEAGKEEWQPSEKLSKEFYTVLGKQTLLAEIIPVGDVGVGIVGDDFYSGDSYVMYSATPLKERFTLFNPKINPPRPVAKHF</sequence>
<protein>
    <recommendedName>
        <fullName evidence="2">FecR protein domain-containing protein</fullName>
    </recommendedName>
</protein>
<feature type="transmembrane region" description="Helical" evidence="1">
    <location>
        <begin position="99"/>
        <end position="119"/>
    </location>
</feature>
<keyword evidence="1" id="KW-0472">Membrane</keyword>
<evidence type="ECO:0000259" key="2">
    <source>
        <dbReference type="Pfam" id="PF04773"/>
    </source>
</evidence>
<dbReference type="PANTHER" id="PTHR30273">
    <property type="entry name" value="PERIPLASMIC SIGNAL SENSOR AND SIGMA FACTOR ACTIVATOR FECR-RELATED"/>
    <property type="match status" value="1"/>
</dbReference>
<accession>A0A3B1DE37</accession>
<evidence type="ECO:0000313" key="3">
    <source>
        <dbReference type="EMBL" id="VAX41086.1"/>
    </source>
</evidence>
<feature type="non-terminal residue" evidence="3">
    <location>
        <position position="341"/>
    </location>
</feature>
<dbReference type="InterPro" id="IPR006860">
    <property type="entry name" value="FecR"/>
</dbReference>
<dbReference type="AlphaFoldDB" id="A0A3B1DE37"/>
<keyword evidence="1" id="KW-0812">Transmembrane</keyword>
<dbReference type="PANTHER" id="PTHR30273:SF2">
    <property type="entry name" value="PROTEIN FECR"/>
    <property type="match status" value="1"/>
</dbReference>
<name>A0A3B1DE37_9ZZZZ</name>
<dbReference type="EMBL" id="UOGL01000512">
    <property type="protein sequence ID" value="VAX41086.1"/>
    <property type="molecule type" value="Genomic_DNA"/>
</dbReference>
<reference evidence="3" key="1">
    <citation type="submission" date="2018-06" db="EMBL/GenBank/DDBJ databases">
        <authorList>
            <person name="Zhirakovskaya E."/>
        </authorList>
    </citation>
    <scope>NUCLEOTIDE SEQUENCE</scope>
</reference>
<organism evidence="3">
    <name type="scientific">hydrothermal vent metagenome</name>
    <dbReference type="NCBI Taxonomy" id="652676"/>
    <lineage>
        <taxon>unclassified sequences</taxon>
        <taxon>metagenomes</taxon>
        <taxon>ecological metagenomes</taxon>
    </lineage>
</organism>